<feature type="domain" description="Inner membrane protein YgaP-like transmembrane" evidence="2">
    <location>
        <begin position="2"/>
        <end position="56"/>
    </location>
</feature>
<keyword evidence="1" id="KW-0472">Membrane</keyword>
<evidence type="ECO:0000313" key="4">
    <source>
        <dbReference type="Proteomes" id="UP000230821"/>
    </source>
</evidence>
<keyword evidence="1" id="KW-1133">Transmembrane helix</keyword>
<feature type="transmembrane region" description="Helical" evidence="1">
    <location>
        <begin position="32"/>
        <end position="54"/>
    </location>
</feature>
<proteinExistence type="predicted"/>
<dbReference type="InterPro" id="IPR021309">
    <property type="entry name" value="YgaP-like_TM"/>
</dbReference>
<organism evidence="3 4">
    <name type="scientific">candidate division KSB3 bacterium</name>
    <dbReference type="NCBI Taxonomy" id="2044937"/>
    <lineage>
        <taxon>Bacteria</taxon>
        <taxon>candidate division KSB3</taxon>
    </lineage>
</organism>
<dbReference type="Gene3D" id="6.10.140.1340">
    <property type="match status" value="1"/>
</dbReference>
<dbReference type="Proteomes" id="UP000230821">
    <property type="component" value="Unassembled WGS sequence"/>
</dbReference>
<name>A0A2G6K917_9BACT</name>
<sequence length="67" mass="7600">MNLDKLVIFFAGMMVLLSAALTQWHHQNWIWLTIFIGLNMIQSSLTGFCPIVFVMKRAGIRAGTAFK</sequence>
<keyword evidence="1" id="KW-0812">Transmembrane</keyword>
<dbReference type="AlphaFoldDB" id="A0A2G6K917"/>
<keyword evidence="3" id="KW-0808">Transferase</keyword>
<gene>
    <name evidence="3" type="ORF">CSA56_16220</name>
</gene>
<protein>
    <submittedName>
        <fullName evidence="3">Sulfurtransferase</fullName>
    </submittedName>
</protein>
<dbReference type="EMBL" id="PDSK01000117">
    <property type="protein sequence ID" value="PIE32154.1"/>
    <property type="molecule type" value="Genomic_DNA"/>
</dbReference>
<evidence type="ECO:0000256" key="1">
    <source>
        <dbReference type="SAM" id="Phobius"/>
    </source>
</evidence>
<dbReference type="GO" id="GO:0016740">
    <property type="term" value="F:transferase activity"/>
    <property type="evidence" value="ECO:0007669"/>
    <property type="project" value="UniProtKB-KW"/>
</dbReference>
<comment type="caution">
    <text evidence="3">The sequence shown here is derived from an EMBL/GenBank/DDBJ whole genome shotgun (WGS) entry which is preliminary data.</text>
</comment>
<evidence type="ECO:0000313" key="3">
    <source>
        <dbReference type="EMBL" id="PIE32154.1"/>
    </source>
</evidence>
<evidence type="ECO:0000259" key="2">
    <source>
        <dbReference type="Pfam" id="PF11127"/>
    </source>
</evidence>
<accession>A0A2G6K917</accession>
<dbReference type="Pfam" id="PF11127">
    <property type="entry name" value="YgaP-like_TM"/>
    <property type="match status" value="1"/>
</dbReference>
<reference evidence="3 4" key="1">
    <citation type="submission" date="2017-10" db="EMBL/GenBank/DDBJ databases">
        <title>Novel microbial diversity and functional potential in the marine mammal oral microbiome.</title>
        <authorList>
            <person name="Dudek N.K."/>
            <person name="Sun C.L."/>
            <person name="Burstein D."/>
            <person name="Kantor R.S."/>
            <person name="Aliaga Goltsman D.S."/>
            <person name="Bik E.M."/>
            <person name="Thomas B.C."/>
            <person name="Banfield J.F."/>
            <person name="Relman D.A."/>
        </authorList>
    </citation>
    <scope>NUCLEOTIDE SEQUENCE [LARGE SCALE GENOMIC DNA]</scope>
    <source>
        <strain evidence="3">DOLJORAL78_47_16</strain>
    </source>
</reference>